<evidence type="ECO:0000256" key="1">
    <source>
        <dbReference type="SAM" id="MobiDB-lite"/>
    </source>
</evidence>
<sequence>MIPAHVGFDHIAAQNHSSIHSNIGPVPAGTGAHGQLSHGNHQTSHTNGAVPAQGNHMGHNLGVNTPHRGYQVGQSNHVANPNSNSGPPHGGNNLAHSNSAGVLGQNNITAPTPTNGGKKVDYWFNALTGEKRNPDGSLWTPHGDKEDVLANHSVHNQTEPRNFAPRPMGTPYMFPPPPNFNMVTESNSQIGDIVSSQAMADPFISPHSSAINAVNQVAFSQAGSFELLTFSEPSEGEVELAREWGLLRHKLPTLRGMGTNELRNLIRGCLGVPDESVLLSIENFPFTESSRQFKPATYGVIKISNIPFGTTRAEIIAMLGRNSKIISDAQEPVHIIMERVTSKTGDAFVEFTSVHAAARTIERHNEAVRKHRHPRLGDRPIEMTMSSQTELMEALFPWCRGVRFYQGRVDMLPFDKENPWNVFRGFVTEEEMNLVIKHVEVPSRSPYSKDCPQRPYESMISTLKKIPWDRSDIITLEQRQILFDTTFRLIESLWEVIHKGEGTSEKRRHENVLNEQLYKRLVNAAMLCPGFSVLQKDNIAYLANLAGPSLAQFNMPPFSECWTHLYNLCPRPQFPVDVLEFYIALIREETVRHVSTLPEPEQASIKERAQDDSLYFGYMWHEIGLPQGKELADMTLDQVAQKELDAIQRILRRAAANARNPRVADTSYQHQDHSSVI</sequence>
<comment type="caution">
    <text evidence="2">The sequence shown here is derived from an EMBL/GenBank/DDBJ whole genome shotgun (WGS) entry which is preliminary data.</text>
</comment>
<evidence type="ECO:0000313" key="2">
    <source>
        <dbReference type="EMBL" id="KAK0665819.1"/>
    </source>
</evidence>
<evidence type="ECO:0008006" key="4">
    <source>
        <dbReference type="Google" id="ProtNLM"/>
    </source>
</evidence>
<proteinExistence type="predicted"/>
<accession>A0AA40D9R0</accession>
<dbReference type="CDD" id="cd12254">
    <property type="entry name" value="RRM_hnRNPH_ESRPs_RBM12_like"/>
    <property type="match status" value="1"/>
</dbReference>
<dbReference type="Gene3D" id="3.30.70.330">
    <property type="match status" value="1"/>
</dbReference>
<protein>
    <recommendedName>
        <fullName evidence="4">RRM domain-containing protein</fullName>
    </recommendedName>
</protein>
<feature type="region of interest" description="Disordered" evidence="1">
    <location>
        <begin position="19"/>
        <end position="96"/>
    </location>
</feature>
<feature type="compositionally biased region" description="Low complexity" evidence="1">
    <location>
        <begin position="80"/>
        <end position="93"/>
    </location>
</feature>
<feature type="compositionally biased region" description="Polar residues" evidence="1">
    <location>
        <begin position="37"/>
        <end position="47"/>
    </location>
</feature>
<dbReference type="InterPro" id="IPR035979">
    <property type="entry name" value="RBD_domain_sf"/>
</dbReference>
<dbReference type="InterPro" id="IPR012677">
    <property type="entry name" value="Nucleotide-bd_a/b_plait_sf"/>
</dbReference>
<reference evidence="2" key="1">
    <citation type="submission" date="2023-06" db="EMBL/GenBank/DDBJ databases">
        <title>Genome-scale phylogeny and comparative genomics of the fungal order Sordariales.</title>
        <authorList>
            <consortium name="Lawrence Berkeley National Laboratory"/>
            <person name="Hensen N."/>
            <person name="Bonometti L."/>
            <person name="Westerberg I."/>
            <person name="Brannstrom I.O."/>
            <person name="Guillou S."/>
            <person name="Cros-Aarteil S."/>
            <person name="Calhoun S."/>
            <person name="Haridas S."/>
            <person name="Kuo A."/>
            <person name="Mondo S."/>
            <person name="Pangilinan J."/>
            <person name="Riley R."/>
            <person name="Labutti K."/>
            <person name="Andreopoulos B."/>
            <person name="Lipzen A."/>
            <person name="Chen C."/>
            <person name="Yanf M."/>
            <person name="Daum C."/>
            <person name="Ng V."/>
            <person name="Clum A."/>
            <person name="Steindorff A."/>
            <person name="Ohm R."/>
            <person name="Martin F."/>
            <person name="Silar P."/>
            <person name="Natvig D."/>
            <person name="Lalanne C."/>
            <person name="Gautier V."/>
            <person name="Ament-Velasquez S.L."/>
            <person name="Kruys A."/>
            <person name="Hutchinson M.I."/>
            <person name="Powell A.J."/>
            <person name="Barry K."/>
            <person name="Miller A.N."/>
            <person name="Grigoriev I.V."/>
            <person name="Debuchy R."/>
            <person name="Gladieux P."/>
            <person name="Thoren M.H."/>
            <person name="Johannesson H."/>
        </authorList>
    </citation>
    <scope>NUCLEOTIDE SEQUENCE</scope>
    <source>
        <strain evidence="2">CBS 307.81</strain>
    </source>
</reference>
<evidence type="ECO:0000313" key="3">
    <source>
        <dbReference type="Proteomes" id="UP001174997"/>
    </source>
</evidence>
<organism evidence="2 3">
    <name type="scientific">Cercophora samala</name>
    <dbReference type="NCBI Taxonomy" id="330535"/>
    <lineage>
        <taxon>Eukaryota</taxon>
        <taxon>Fungi</taxon>
        <taxon>Dikarya</taxon>
        <taxon>Ascomycota</taxon>
        <taxon>Pezizomycotina</taxon>
        <taxon>Sordariomycetes</taxon>
        <taxon>Sordariomycetidae</taxon>
        <taxon>Sordariales</taxon>
        <taxon>Lasiosphaeriaceae</taxon>
        <taxon>Cercophora</taxon>
    </lineage>
</organism>
<name>A0AA40D9R0_9PEZI</name>
<dbReference type="Proteomes" id="UP001174997">
    <property type="component" value="Unassembled WGS sequence"/>
</dbReference>
<dbReference type="EMBL" id="JAULSY010000101">
    <property type="protein sequence ID" value="KAK0665819.1"/>
    <property type="molecule type" value="Genomic_DNA"/>
</dbReference>
<gene>
    <name evidence="2" type="ORF">QBC41DRAFT_231948</name>
</gene>
<dbReference type="AlphaFoldDB" id="A0AA40D9R0"/>
<dbReference type="GO" id="GO:0003676">
    <property type="term" value="F:nucleic acid binding"/>
    <property type="evidence" value="ECO:0007669"/>
    <property type="project" value="InterPro"/>
</dbReference>
<dbReference type="SUPFAM" id="SSF54928">
    <property type="entry name" value="RNA-binding domain, RBD"/>
    <property type="match status" value="1"/>
</dbReference>
<keyword evidence="3" id="KW-1185">Reference proteome</keyword>